<feature type="transmembrane region" description="Helical" evidence="5">
    <location>
        <begin position="38"/>
        <end position="71"/>
    </location>
</feature>
<name>A0A9D1HTY8_9FIRM</name>
<feature type="transmembrane region" description="Helical" evidence="5">
    <location>
        <begin position="282"/>
        <end position="299"/>
    </location>
</feature>
<evidence type="ECO:0000256" key="4">
    <source>
        <dbReference type="ARBA" id="ARBA00023136"/>
    </source>
</evidence>
<dbReference type="Pfam" id="PF04932">
    <property type="entry name" value="Wzy_C"/>
    <property type="match status" value="1"/>
</dbReference>
<evidence type="ECO:0000256" key="5">
    <source>
        <dbReference type="SAM" id="Phobius"/>
    </source>
</evidence>
<evidence type="ECO:0000256" key="2">
    <source>
        <dbReference type="ARBA" id="ARBA00022692"/>
    </source>
</evidence>
<dbReference type="GO" id="GO:0016874">
    <property type="term" value="F:ligase activity"/>
    <property type="evidence" value="ECO:0007669"/>
    <property type="project" value="UniProtKB-KW"/>
</dbReference>
<dbReference type="EMBL" id="DVMN01000059">
    <property type="protein sequence ID" value="HIU21265.1"/>
    <property type="molecule type" value="Genomic_DNA"/>
</dbReference>
<feature type="transmembrane region" description="Helical" evidence="5">
    <location>
        <begin position="108"/>
        <end position="128"/>
    </location>
</feature>
<feature type="transmembrane region" description="Helical" evidence="5">
    <location>
        <begin position="12"/>
        <end position="31"/>
    </location>
</feature>
<comment type="subcellular location">
    <subcellularLocation>
        <location evidence="1">Membrane</location>
        <topology evidence="1">Multi-pass membrane protein</topology>
    </subcellularLocation>
</comment>
<feature type="transmembrane region" description="Helical" evidence="5">
    <location>
        <begin position="394"/>
        <end position="412"/>
    </location>
</feature>
<evidence type="ECO:0000256" key="3">
    <source>
        <dbReference type="ARBA" id="ARBA00022989"/>
    </source>
</evidence>
<proteinExistence type="predicted"/>
<dbReference type="PANTHER" id="PTHR37422">
    <property type="entry name" value="TEICHURONIC ACID BIOSYNTHESIS PROTEIN TUAE"/>
    <property type="match status" value="1"/>
</dbReference>
<feature type="transmembrane region" description="Helical" evidence="5">
    <location>
        <begin position="164"/>
        <end position="188"/>
    </location>
</feature>
<keyword evidence="7" id="KW-0436">Ligase</keyword>
<comment type="caution">
    <text evidence="7">The sequence shown here is derived from an EMBL/GenBank/DDBJ whole genome shotgun (WGS) entry which is preliminary data.</text>
</comment>
<feature type="transmembrane region" description="Helical" evidence="5">
    <location>
        <begin position="77"/>
        <end position="96"/>
    </location>
</feature>
<reference evidence="7" key="2">
    <citation type="journal article" date="2021" name="PeerJ">
        <title>Extensive microbial diversity within the chicken gut microbiome revealed by metagenomics and culture.</title>
        <authorList>
            <person name="Gilroy R."/>
            <person name="Ravi A."/>
            <person name="Getino M."/>
            <person name="Pursley I."/>
            <person name="Horton D.L."/>
            <person name="Alikhan N.F."/>
            <person name="Baker D."/>
            <person name="Gharbi K."/>
            <person name="Hall N."/>
            <person name="Watson M."/>
            <person name="Adriaenssens E.M."/>
            <person name="Foster-Nyarko E."/>
            <person name="Jarju S."/>
            <person name="Secka A."/>
            <person name="Antonio M."/>
            <person name="Oren A."/>
            <person name="Chaudhuri R.R."/>
            <person name="La Ragione R."/>
            <person name="Hildebrand F."/>
            <person name="Pallen M.J."/>
        </authorList>
    </citation>
    <scope>NUCLEOTIDE SEQUENCE</scope>
    <source>
        <strain evidence="7">1063</strain>
    </source>
</reference>
<dbReference type="GO" id="GO:0016020">
    <property type="term" value="C:membrane"/>
    <property type="evidence" value="ECO:0007669"/>
    <property type="project" value="UniProtKB-SubCell"/>
</dbReference>
<dbReference type="Proteomes" id="UP000824088">
    <property type="component" value="Unassembled WGS sequence"/>
</dbReference>
<dbReference type="AlphaFoldDB" id="A0A9D1HTY8"/>
<organism evidence="7 8">
    <name type="scientific">Candidatus Limadaptatus stercorigallinarum</name>
    <dbReference type="NCBI Taxonomy" id="2840845"/>
    <lineage>
        <taxon>Bacteria</taxon>
        <taxon>Bacillati</taxon>
        <taxon>Bacillota</taxon>
        <taxon>Clostridia</taxon>
        <taxon>Eubacteriales</taxon>
        <taxon>Candidatus Limadaptatus</taxon>
    </lineage>
</organism>
<evidence type="ECO:0000313" key="8">
    <source>
        <dbReference type="Proteomes" id="UP000824088"/>
    </source>
</evidence>
<keyword evidence="3 5" id="KW-1133">Transmembrane helix</keyword>
<evidence type="ECO:0000259" key="6">
    <source>
        <dbReference type="Pfam" id="PF04932"/>
    </source>
</evidence>
<keyword evidence="2 5" id="KW-0812">Transmembrane</keyword>
<evidence type="ECO:0000256" key="1">
    <source>
        <dbReference type="ARBA" id="ARBA00004141"/>
    </source>
</evidence>
<protein>
    <submittedName>
        <fullName evidence="7">O-antigen ligase family protein</fullName>
    </submittedName>
</protein>
<dbReference type="InterPro" id="IPR007016">
    <property type="entry name" value="O-antigen_ligase-rel_domated"/>
</dbReference>
<dbReference type="InterPro" id="IPR051533">
    <property type="entry name" value="WaaL-like"/>
</dbReference>
<accession>A0A9D1HTY8</accession>
<feature type="transmembrane region" description="Helical" evidence="5">
    <location>
        <begin position="234"/>
        <end position="251"/>
    </location>
</feature>
<keyword evidence="4 5" id="KW-0472">Membrane</keyword>
<feature type="transmembrane region" description="Helical" evidence="5">
    <location>
        <begin position="134"/>
        <end position="152"/>
    </location>
</feature>
<sequence length="477" mass="52529">MTKFAKKFSQFAYTDFYLFAFAAIVTIAWTVESAEFGFVALVLLTCIALVTLNDILPLTAPLFYAMCMIFTDKVEDFIFMWPTFIPLGIALAIFVVRNRARIRLGKMFVPQLLVSAALLLGGVGVCTAEEYLRALPNTLFLGIGVLAIYMLIYQFAGRDDRRDVGLYFSKMLMWLGFAVLAETAVWYIRADLAPSEWGTVARDFGWGIENNAATILSLTAPMCFYLASRYRNGGIYALCGVAQYVGIVLTYSRGGILMAAVTGPVCAVCTLVKAVDKKRMGIAYAVIIAAAAVVCGVLFDEIAAAIDSLFDQGFGVSSRDLLYAEAWRLFAGHPFLGVGLGYVGENFSINTMQFYWFHSTLFQVLANMGVVGLAAYAVYYVARFRIVCAKLRNPFNLFVLVAWLGFEGYSMMDTGTFVPFPTMALVLVMTAMLEITGSRPQFTGEPDAYNRTFARGGVCAEARRYDSFTPAYIRAAA</sequence>
<feature type="transmembrane region" description="Helical" evidence="5">
    <location>
        <begin position="257"/>
        <end position="275"/>
    </location>
</feature>
<gene>
    <name evidence="7" type="ORF">IAD51_03365</name>
</gene>
<reference evidence="7" key="1">
    <citation type="submission" date="2020-10" db="EMBL/GenBank/DDBJ databases">
        <authorList>
            <person name="Gilroy R."/>
        </authorList>
    </citation>
    <scope>NUCLEOTIDE SEQUENCE</scope>
    <source>
        <strain evidence="7">1063</strain>
    </source>
</reference>
<feature type="transmembrane region" description="Helical" evidence="5">
    <location>
        <begin position="361"/>
        <end position="382"/>
    </location>
</feature>
<feature type="domain" description="O-antigen ligase-related" evidence="6">
    <location>
        <begin position="244"/>
        <end position="376"/>
    </location>
</feature>
<evidence type="ECO:0000313" key="7">
    <source>
        <dbReference type="EMBL" id="HIU21265.1"/>
    </source>
</evidence>
<dbReference type="PANTHER" id="PTHR37422:SF23">
    <property type="entry name" value="TEICHURONIC ACID BIOSYNTHESIS PROTEIN TUAE"/>
    <property type="match status" value="1"/>
</dbReference>
<feature type="transmembrane region" description="Helical" evidence="5">
    <location>
        <begin position="208"/>
        <end position="227"/>
    </location>
</feature>